<evidence type="ECO:0000259" key="14">
    <source>
        <dbReference type="SMART" id="SM00872"/>
    </source>
</evidence>
<dbReference type="PANTHER" id="PTHR46017:SF1">
    <property type="entry name" value="ALPHA-MANNOSIDASE 2C1"/>
    <property type="match status" value="1"/>
</dbReference>
<comment type="catalytic activity">
    <reaction evidence="1">
        <text>Hydrolysis of terminal, non-reducing alpha-D-mannose residues in alpha-D-mannosides.</text>
        <dbReference type="EC" id="3.2.1.24"/>
    </reaction>
</comment>
<comment type="similarity">
    <text evidence="4">Belongs to the glycosyl hydrolase 38 family.</text>
</comment>
<evidence type="ECO:0000256" key="5">
    <source>
        <dbReference type="ARBA" id="ARBA00012752"/>
    </source>
</evidence>
<dbReference type="EC" id="3.2.1.24" evidence="5"/>
<dbReference type="Pfam" id="PF17677">
    <property type="entry name" value="Glyco_hydro38C2"/>
    <property type="match status" value="1"/>
</dbReference>
<dbReference type="SUPFAM" id="SSF88688">
    <property type="entry name" value="Families 57/38 glycoside transferase middle domain"/>
    <property type="match status" value="1"/>
</dbReference>
<sequence length="1059" mass="119804">MADKHRARKNWRCTLERAEKFISSQYFADVNLFSRLYPKKLPVSSLTHYAAPGRVPYNEAVCGKFAEAQVGNSYGPTWSTHWFKIVIDIPEEWTGEIVHFRWNSGSEAMVWQEGKPKQGLTGGDGHQQRTDYILSTKATPGSCTLYVEMAANGMFGAGKDGLINAPDPKRHYTLSMAEIAVFDAEVYEVLMDLTVIIDLAKNLSQENPRAFQALYTANDIVNACQNLSNEGSLQRAHEIATRFFKQTNGESQHQVHAVGNCHIDCAWLWPVAETVRKCGRSFATAVRLMEKYPDFKFVCSQAQQLEWVKIHYPTLFDEIKLFVAKGQFIPVGGTWVEMDGNIPSGESFIRQFLVGQDFHRKEFGKVCQEFWLPDTFGYSAQLPQIIRGVGMKYFLTMKLSWSLINKFPFHTFFWEGIDGSRCLAHFPPADTYESRANAADVLKTVRQLKDKGQTHASMLLYGHGDGGGGPTEDMLQMLKRMEDVDGCPRVKLSDPHEFFHSLESRDGGKLCTWVGELYLELHQGTYTTQAQIKRGNRQSEFLLHDAELMATLSFILGGYNAEFYPAEEFLRIWKLMLLNQFHDILPGSCIKEAADDALANYKEILKSTARIFDDSCSKVISQLNSGEENCLIKPVLVNTFSWPRSEVVTIPKELWERLSANEQSSMKTQRSKEGENLVSVSVSSTSISNAVEKTNEFHPVSVSFDETQGSVTLENTLIRVELVRGGLVRSLVHKASGREAISPGYSGNQFVLFDDVPLFWDAWDVMPYYLETRKLLLPTSSEDFKILEEGPLRVSVEFSIRISKHSSLRQTVSLDADLPYVKFHTKVEWHENRKFLKVEFPVDVHSMNATYEIQFGHLQRPTHCNTSWDWAKYEVCGHKWVDLSEHDWGVALMTNCKYGYSTHGNVMYISLLRAPKAPDEEADMGSHEFSYAVYPHTGTFQSAGVIQHAYNFNQAISVIPGSVCERIKERSFFNVDNPAVILETVKKAESISSAAVVRLYEAFGGRARARLTTSLPVKRVVKCNLLEVPDDGGEVPLSRGRVDLSFRPFEITTLLLFFE</sequence>
<dbReference type="GO" id="GO:0009313">
    <property type="term" value="P:oligosaccharide catabolic process"/>
    <property type="evidence" value="ECO:0007669"/>
    <property type="project" value="TreeGrafter"/>
</dbReference>
<dbReference type="GO" id="GO:0006013">
    <property type="term" value="P:mannose metabolic process"/>
    <property type="evidence" value="ECO:0007669"/>
    <property type="project" value="InterPro"/>
</dbReference>
<evidence type="ECO:0000256" key="11">
    <source>
        <dbReference type="ARBA" id="ARBA00070768"/>
    </source>
</evidence>
<dbReference type="AlphaFoldDB" id="A0AAU9W6W9"/>
<dbReference type="SUPFAM" id="SSF74650">
    <property type="entry name" value="Galactose mutarotase-like"/>
    <property type="match status" value="1"/>
</dbReference>
<dbReference type="FunFam" id="2.60.40.2220:FF:000001">
    <property type="entry name" value="Alpha-mannosidase 2C1"/>
    <property type="match status" value="1"/>
</dbReference>
<dbReference type="InterPro" id="IPR000602">
    <property type="entry name" value="Glyco_hydro_38_N"/>
</dbReference>
<evidence type="ECO:0000256" key="1">
    <source>
        <dbReference type="ARBA" id="ARBA00000365"/>
    </source>
</evidence>
<dbReference type="InterPro" id="IPR028995">
    <property type="entry name" value="Glyco_hydro_57/38_cen_sf"/>
</dbReference>
<comment type="caution">
    <text evidence="15">The sequence shown here is derived from an EMBL/GenBank/DDBJ whole genome shotgun (WGS) entry which is preliminary data.</text>
</comment>
<keyword evidence="6" id="KW-0963">Cytoplasm</keyword>
<dbReference type="GO" id="GO:0005737">
    <property type="term" value="C:cytoplasm"/>
    <property type="evidence" value="ECO:0007669"/>
    <property type="project" value="UniProtKB-SubCell"/>
</dbReference>
<dbReference type="InterPro" id="IPR011013">
    <property type="entry name" value="Gal_mutarotase_sf_dom"/>
</dbReference>
<gene>
    <name evidence="15" type="ORF">PMEA_00033684</name>
</gene>
<evidence type="ECO:0000313" key="16">
    <source>
        <dbReference type="Proteomes" id="UP001159428"/>
    </source>
</evidence>
<dbReference type="GO" id="GO:0030246">
    <property type="term" value="F:carbohydrate binding"/>
    <property type="evidence" value="ECO:0007669"/>
    <property type="project" value="InterPro"/>
</dbReference>
<dbReference type="GO" id="GO:0004559">
    <property type="term" value="F:alpha-mannosidase activity"/>
    <property type="evidence" value="ECO:0007669"/>
    <property type="project" value="UniProtKB-EC"/>
</dbReference>
<dbReference type="Proteomes" id="UP001159428">
    <property type="component" value="Unassembled WGS sequence"/>
</dbReference>
<evidence type="ECO:0000256" key="12">
    <source>
        <dbReference type="ARBA" id="ARBA00075013"/>
    </source>
</evidence>
<keyword evidence="7" id="KW-0479">Metal-binding</keyword>
<keyword evidence="8" id="KW-0378">Hydrolase</keyword>
<evidence type="ECO:0000256" key="10">
    <source>
        <dbReference type="ARBA" id="ARBA00023295"/>
    </source>
</evidence>
<dbReference type="InterPro" id="IPR027291">
    <property type="entry name" value="Glyco_hydro_38_N_sf"/>
</dbReference>
<dbReference type="PANTHER" id="PTHR46017">
    <property type="entry name" value="ALPHA-MANNOSIDASE 2C1"/>
    <property type="match status" value="1"/>
</dbReference>
<evidence type="ECO:0000256" key="9">
    <source>
        <dbReference type="ARBA" id="ARBA00023285"/>
    </source>
</evidence>
<evidence type="ECO:0000256" key="13">
    <source>
        <dbReference type="ARBA" id="ARBA00075077"/>
    </source>
</evidence>
<keyword evidence="9" id="KW-0170">Cobalt</keyword>
<dbReference type="SMART" id="SM00872">
    <property type="entry name" value="Alpha-mann_mid"/>
    <property type="match status" value="1"/>
</dbReference>
<evidence type="ECO:0000313" key="15">
    <source>
        <dbReference type="EMBL" id="CAH3045675.1"/>
    </source>
</evidence>
<dbReference type="Gene3D" id="2.70.98.30">
    <property type="entry name" value="Golgi alpha-mannosidase II, domain 4"/>
    <property type="match status" value="1"/>
</dbReference>
<dbReference type="Pfam" id="PF09261">
    <property type="entry name" value="Alpha-mann_mid"/>
    <property type="match status" value="1"/>
</dbReference>
<dbReference type="Pfam" id="PF01074">
    <property type="entry name" value="Glyco_hydro_38N"/>
    <property type="match status" value="1"/>
</dbReference>
<dbReference type="FunFam" id="1.20.1270.50:FF:000004">
    <property type="entry name" value="alpha-mannosidase 2C1 isoform X1"/>
    <property type="match status" value="1"/>
</dbReference>
<dbReference type="GO" id="GO:0046872">
    <property type="term" value="F:metal ion binding"/>
    <property type="evidence" value="ECO:0007669"/>
    <property type="project" value="UniProtKB-KW"/>
</dbReference>
<feature type="domain" description="Glycoside hydrolase family 38 central" evidence="14">
    <location>
        <begin position="520"/>
        <end position="601"/>
    </location>
</feature>
<dbReference type="Pfam" id="PF22907">
    <property type="entry name" value="Ams1-like_1st"/>
    <property type="match status" value="1"/>
</dbReference>
<dbReference type="EMBL" id="CALNXJ010000008">
    <property type="protein sequence ID" value="CAH3045675.1"/>
    <property type="molecule type" value="Genomic_DNA"/>
</dbReference>
<proteinExistence type="inferred from homology"/>
<evidence type="ECO:0000256" key="3">
    <source>
        <dbReference type="ARBA" id="ARBA00004496"/>
    </source>
</evidence>
<protein>
    <recommendedName>
        <fullName evidence="11">Alpha-mannosidase 2C1</fullName>
        <ecNumber evidence="5">3.2.1.24</ecNumber>
    </recommendedName>
    <alternativeName>
        <fullName evidence="13">Alpha-D-mannoside mannohydrolase</fullName>
    </alternativeName>
    <alternativeName>
        <fullName evidence="12">Mannosidase alpha class 2C member 1</fullName>
    </alternativeName>
</protein>
<dbReference type="InterPro" id="IPR054723">
    <property type="entry name" value="Ams1-like_N"/>
</dbReference>
<dbReference type="InterPro" id="IPR037094">
    <property type="entry name" value="Glyco_hydro_38_cen_sf"/>
</dbReference>
<reference evidence="15 16" key="1">
    <citation type="submission" date="2022-05" db="EMBL/GenBank/DDBJ databases">
        <authorList>
            <consortium name="Genoscope - CEA"/>
            <person name="William W."/>
        </authorList>
    </citation>
    <scope>NUCLEOTIDE SEQUENCE [LARGE SCALE GENOMIC DNA]</scope>
</reference>
<dbReference type="InterPro" id="IPR011682">
    <property type="entry name" value="Glyco_hydro_38_C"/>
</dbReference>
<dbReference type="Gene3D" id="1.20.1270.50">
    <property type="entry name" value="Glycoside hydrolase family 38, central domain"/>
    <property type="match status" value="1"/>
</dbReference>
<name>A0AAU9W6W9_9CNID</name>
<comment type="cofactor">
    <cofactor evidence="2">
        <name>Co(2+)</name>
        <dbReference type="ChEBI" id="CHEBI:48828"/>
    </cofactor>
</comment>
<evidence type="ECO:0000256" key="4">
    <source>
        <dbReference type="ARBA" id="ARBA00009792"/>
    </source>
</evidence>
<dbReference type="InterPro" id="IPR015341">
    <property type="entry name" value="Glyco_hydro_38_cen"/>
</dbReference>
<accession>A0AAU9W6W9</accession>
<keyword evidence="10" id="KW-0326">Glycosidase</keyword>
<dbReference type="SUPFAM" id="SSF88713">
    <property type="entry name" value="Glycoside hydrolase/deacetylase"/>
    <property type="match status" value="1"/>
</dbReference>
<dbReference type="FunFam" id="3.20.110.10:FF:000002">
    <property type="entry name" value="alpha-mannosidase 2C1 isoform X1"/>
    <property type="match status" value="1"/>
</dbReference>
<dbReference type="Gene3D" id="3.20.110.10">
    <property type="entry name" value="Glycoside hydrolase 38, N terminal domain"/>
    <property type="match status" value="1"/>
</dbReference>
<evidence type="ECO:0000256" key="6">
    <source>
        <dbReference type="ARBA" id="ARBA00022490"/>
    </source>
</evidence>
<organism evidence="15 16">
    <name type="scientific">Pocillopora meandrina</name>
    <dbReference type="NCBI Taxonomy" id="46732"/>
    <lineage>
        <taxon>Eukaryota</taxon>
        <taxon>Metazoa</taxon>
        <taxon>Cnidaria</taxon>
        <taxon>Anthozoa</taxon>
        <taxon>Hexacorallia</taxon>
        <taxon>Scleractinia</taxon>
        <taxon>Astrocoeniina</taxon>
        <taxon>Pocilloporidae</taxon>
        <taxon>Pocillopora</taxon>
    </lineage>
</organism>
<dbReference type="InterPro" id="IPR011330">
    <property type="entry name" value="Glyco_hydro/deAcase_b/a-brl"/>
</dbReference>
<dbReference type="FunFam" id="2.70.98.30:FF:000001">
    <property type="entry name" value="alpha-mannosidase 2C1 isoform X2"/>
    <property type="match status" value="1"/>
</dbReference>
<dbReference type="Pfam" id="PF07748">
    <property type="entry name" value="Glyco_hydro_38C"/>
    <property type="match status" value="1"/>
</dbReference>
<evidence type="ECO:0000256" key="7">
    <source>
        <dbReference type="ARBA" id="ARBA00022723"/>
    </source>
</evidence>
<evidence type="ECO:0000256" key="2">
    <source>
        <dbReference type="ARBA" id="ARBA00001941"/>
    </source>
</evidence>
<comment type="subcellular location">
    <subcellularLocation>
        <location evidence="3">Cytoplasm</location>
    </subcellularLocation>
</comment>
<evidence type="ECO:0000256" key="8">
    <source>
        <dbReference type="ARBA" id="ARBA00022801"/>
    </source>
</evidence>
<dbReference type="InterPro" id="IPR041147">
    <property type="entry name" value="GH38_C"/>
</dbReference>
<keyword evidence="16" id="KW-1185">Reference proteome</keyword>
<dbReference type="Gene3D" id="2.60.40.2220">
    <property type="match status" value="1"/>
</dbReference>